<evidence type="ECO:0000313" key="1">
    <source>
        <dbReference type="EMBL" id="CAH3113558.1"/>
    </source>
</evidence>
<comment type="caution">
    <text evidence="1">The sequence shown here is derived from an EMBL/GenBank/DDBJ whole genome shotgun (WGS) entry which is preliminary data.</text>
</comment>
<organism evidence="1 2">
    <name type="scientific">Porites lobata</name>
    <dbReference type="NCBI Taxonomy" id="104759"/>
    <lineage>
        <taxon>Eukaryota</taxon>
        <taxon>Metazoa</taxon>
        <taxon>Cnidaria</taxon>
        <taxon>Anthozoa</taxon>
        <taxon>Hexacorallia</taxon>
        <taxon>Scleractinia</taxon>
        <taxon>Fungiina</taxon>
        <taxon>Poritidae</taxon>
        <taxon>Porites</taxon>
    </lineage>
</organism>
<sequence>MESADGVKIVDTKDREIYTRDNQQLVSLNQDGPINGHYMQVDGRDVRTNAMSTNQRTYFKTHTVMEFDETGAPHQVVMLENKHDGKVVAINKDADNVIAKELSRPPSSYNTLEEVKGEHPEVLFYKVPREVGSVYFYFKSYLKDKQRILGFDDYGNALDPTQVQPGQEESLFQMM</sequence>
<dbReference type="Gene3D" id="2.80.10.50">
    <property type="match status" value="1"/>
</dbReference>
<reference evidence="1 2" key="1">
    <citation type="submission" date="2022-05" db="EMBL/GenBank/DDBJ databases">
        <authorList>
            <consortium name="Genoscope - CEA"/>
            <person name="William W."/>
        </authorList>
    </citation>
    <scope>NUCLEOTIDE SEQUENCE [LARGE SCALE GENOMIC DNA]</scope>
</reference>
<dbReference type="Proteomes" id="UP001159405">
    <property type="component" value="Unassembled WGS sequence"/>
</dbReference>
<keyword evidence="2" id="KW-1185">Reference proteome</keyword>
<gene>
    <name evidence="1" type="ORF">PLOB_00022186</name>
</gene>
<protein>
    <submittedName>
        <fullName evidence="1">Uncharacterized protein</fullName>
    </submittedName>
</protein>
<name>A0ABN8NPY2_9CNID</name>
<dbReference type="EMBL" id="CALNXK010000026">
    <property type="protein sequence ID" value="CAH3113558.1"/>
    <property type="molecule type" value="Genomic_DNA"/>
</dbReference>
<proteinExistence type="predicted"/>
<accession>A0ABN8NPY2</accession>
<evidence type="ECO:0000313" key="2">
    <source>
        <dbReference type="Proteomes" id="UP001159405"/>
    </source>
</evidence>